<dbReference type="STRING" id="493475.GARC_1706"/>
<dbReference type="AlphaFoldDB" id="K6YPV9"/>
<dbReference type="InterPro" id="IPR000031">
    <property type="entry name" value="PurE_dom"/>
</dbReference>
<dbReference type="NCBIfam" id="NF033503">
    <property type="entry name" value="LarB"/>
    <property type="match status" value="1"/>
</dbReference>
<evidence type="ECO:0000313" key="3">
    <source>
        <dbReference type="Proteomes" id="UP000006327"/>
    </source>
</evidence>
<dbReference type="Proteomes" id="UP000006327">
    <property type="component" value="Unassembled WGS sequence"/>
</dbReference>
<proteinExistence type="predicted"/>
<dbReference type="EMBL" id="BAEO01000021">
    <property type="protein sequence ID" value="GAC18678.1"/>
    <property type="molecule type" value="Genomic_DNA"/>
</dbReference>
<name>K6YPV9_9ALTE</name>
<accession>K6YPV9</accession>
<dbReference type="SUPFAM" id="SSF52255">
    <property type="entry name" value="N5-CAIR mutase (phosphoribosylaminoimidazole carboxylase, PurE)"/>
    <property type="match status" value="1"/>
</dbReference>
<dbReference type="Gene3D" id="3.40.50.1970">
    <property type="match status" value="1"/>
</dbReference>
<dbReference type="OrthoDB" id="9782511at2"/>
<dbReference type="RefSeq" id="WP_007618724.1">
    <property type="nucleotide sequence ID" value="NZ_BAEO01000021.1"/>
</dbReference>
<dbReference type="SMART" id="SM01001">
    <property type="entry name" value="AIRC"/>
    <property type="match status" value="1"/>
</dbReference>
<dbReference type="PANTHER" id="PTHR43064">
    <property type="entry name" value="PHOSPHORIBOSYLAMINOIMIDAZOLE CARBOXYLASE-RELATED"/>
    <property type="match status" value="1"/>
</dbReference>
<reference evidence="2 3" key="1">
    <citation type="journal article" date="2017" name="Antonie Van Leeuwenhoek">
        <title>Rhizobium rhizosphaerae sp. nov., a novel species isolated from rice rhizosphere.</title>
        <authorList>
            <person name="Zhao J.J."/>
            <person name="Zhang J."/>
            <person name="Zhang R.J."/>
            <person name="Zhang C.W."/>
            <person name="Yin H.Q."/>
            <person name="Zhang X.X."/>
        </authorList>
    </citation>
    <scope>NUCLEOTIDE SEQUENCE [LARGE SCALE GENOMIC DNA]</scope>
    <source>
        <strain evidence="2 3">BSs20135</strain>
    </source>
</reference>
<organism evidence="2 3">
    <name type="scientific">Paraglaciecola arctica BSs20135</name>
    <dbReference type="NCBI Taxonomy" id="493475"/>
    <lineage>
        <taxon>Bacteria</taxon>
        <taxon>Pseudomonadati</taxon>
        <taxon>Pseudomonadota</taxon>
        <taxon>Gammaproteobacteria</taxon>
        <taxon>Alteromonadales</taxon>
        <taxon>Alteromonadaceae</taxon>
        <taxon>Paraglaciecola</taxon>
    </lineage>
</organism>
<dbReference type="GO" id="GO:0016787">
    <property type="term" value="F:hydrolase activity"/>
    <property type="evidence" value="ECO:0007669"/>
    <property type="project" value="InterPro"/>
</dbReference>
<gene>
    <name evidence="2" type="ORF">GARC_1706</name>
</gene>
<dbReference type="Pfam" id="PF00731">
    <property type="entry name" value="AIRC"/>
    <property type="match status" value="1"/>
</dbReference>
<dbReference type="InterPro" id="IPR039476">
    <property type="entry name" value="P2CMN_synthase_LarB"/>
</dbReference>
<dbReference type="PANTHER" id="PTHR43064:SF1">
    <property type="entry name" value="SLL1489 PROTEIN"/>
    <property type="match status" value="1"/>
</dbReference>
<dbReference type="eggNOG" id="COG1691">
    <property type="taxonomic scope" value="Bacteria"/>
</dbReference>
<sequence>MDNFIWDKDRKARTGIAEAVFCLHKSAQDLHPIIRFNIENSTPVLLTRLSQQQWLALPLELQNALDYDECSETAIINGSQKLSTKNDVCIVSAGTSDQAVAMEAKRTLAFNGYQAPIFADLGVAGLWRLMEKIDELRQYKIIIALAGMEGALFSVLAGLVRAPIIAVPISVGYGVSAGGNTALGSALASCSPGILTVNIDNGFGAANAAIKILNQFSE</sequence>
<evidence type="ECO:0000313" key="2">
    <source>
        <dbReference type="EMBL" id="GAC18678.1"/>
    </source>
</evidence>
<comment type="caution">
    <text evidence="2">The sequence shown here is derived from an EMBL/GenBank/DDBJ whole genome shotgun (WGS) entry which is preliminary data.</text>
</comment>
<dbReference type="GO" id="GO:0006189">
    <property type="term" value="P:'de novo' IMP biosynthetic process"/>
    <property type="evidence" value="ECO:0007669"/>
    <property type="project" value="InterPro"/>
</dbReference>
<feature type="domain" description="PurE" evidence="1">
    <location>
        <begin position="86"/>
        <end position="218"/>
    </location>
</feature>
<evidence type="ECO:0000259" key="1">
    <source>
        <dbReference type="SMART" id="SM01001"/>
    </source>
</evidence>
<keyword evidence="3" id="KW-1185">Reference proteome</keyword>
<protein>
    <submittedName>
        <fullName evidence="2">Circadian phase modifier CpmA</fullName>
    </submittedName>
</protein>